<sequence length="129" mass="14019">MLQTKCCKRPTCSIDSELSRDLWLPAHLSSLALCITYGGYWNLSVFNLFLHGLGFRGSLSALPSSGLRGPPVPQQNVVGTGTVPGMASASSSGLFVNSPRSRMGNVNIPSQQQQLQQEQQQQEALMQRQ</sequence>
<evidence type="ECO:0000313" key="3">
    <source>
        <dbReference type="Proteomes" id="UP001497512"/>
    </source>
</evidence>
<proteinExistence type="predicted"/>
<dbReference type="Proteomes" id="UP001497512">
    <property type="component" value="Chromosome 5"/>
</dbReference>
<feature type="region of interest" description="Disordered" evidence="1">
    <location>
        <begin position="65"/>
        <end position="129"/>
    </location>
</feature>
<evidence type="ECO:0000313" key="2">
    <source>
        <dbReference type="EMBL" id="CAK9225317.1"/>
    </source>
</evidence>
<feature type="compositionally biased region" description="Polar residues" evidence="1">
    <location>
        <begin position="88"/>
        <end position="100"/>
    </location>
</feature>
<dbReference type="EMBL" id="OZ019897">
    <property type="protein sequence ID" value="CAK9225317.1"/>
    <property type="molecule type" value="Genomic_DNA"/>
</dbReference>
<reference evidence="2" key="1">
    <citation type="submission" date="2024-02" db="EMBL/GenBank/DDBJ databases">
        <authorList>
            <consortium name="ELIXIR-Norway"/>
            <consortium name="Elixir Norway"/>
        </authorList>
    </citation>
    <scope>NUCLEOTIDE SEQUENCE</scope>
</reference>
<name>A0ABP0ULP8_9BRYO</name>
<gene>
    <name evidence="2" type="ORF">CSSPTR1EN2_LOCUS17431</name>
</gene>
<organism evidence="2 3">
    <name type="scientific">Sphagnum troendelagicum</name>
    <dbReference type="NCBI Taxonomy" id="128251"/>
    <lineage>
        <taxon>Eukaryota</taxon>
        <taxon>Viridiplantae</taxon>
        <taxon>Streptophyta</taxon>
        <taxon>Embryophyta</taxon>
        <taxon>Bryophyta</taxon>
        <taxon>Sphagnophytina</taxon>
        <taxon>Sphagnopsida</taxon>
        <taxon>Sphagnales</taxon>
        <taxon>Sphagnaceae</taxon>
        <taxon>Sphagnum</taxon>
    </lineage>
</organism>
<keyword evidence="3" id="KW-1185">Reference proteome</keyword>
<accession>A0ABP0ULP8</accession>
<protein>
    <submittedName>
        <fullName evidence="2">Uncharacterized protein</fullName>
    </submittedName>
</protein>
<evidence type="ECO:0000256" key="1">
    <source>
        <dbReference type="SAM" id="MobiDB-lite"/>
    </source>
</evidence>
<feature type="compositionally biased region" description="Low complexity" evidence="1">
    <location>
        <begin position="111"/>
        <end position="129"/>
    </location>
</feature>